<protein>
    <submittedName>
        <fullName evidence="2">Uncharacterized protein</fullName>
    </submittedName>
</protein>
<feature type="region of interest" description="Disordered" evidence="1">
    <location>
        <begin position="40"/>
        <end position="72"/>
    </location>
</feature>
<sequence length="114" mass="11961">MGGREWRKGAAPVGKGRLGRWLLGLGGVARGGTTALGAWRGGTAGVREPGTTATAEKRRWRHEEETASALSAGLCPAELRPASVVEGGRWRSGRRQEEAVSVVGDLVTAFVPAR</sequence>
<evidence type="ECO:0000313" key="3">
    <source>
        <dbReference type="Proteomes" id="UP000026961"/>
    </source>
</evidence>
<dbReference type="AlphaFoldDB" id="A0A0E0BIH5"/>
<evidence type="ECO:0000313" key="2">
    <source>
        <dbReference type="EnsemblPlants" id="OGLUM11G11340.1"/>
    </source>
</evidence>
<dbReference type="Proteomes" id="UP000026961">
    <property type="component" value="Chromosome 11"/>
</dbReference>
<dbReference type="EnsemblPlants" id="OGLUM11G11340.1">
    <property type="protein sequence ID" value="OGLUM11G11340.1"/>
    <property type="gene ID" value="OGLUM11G11340"/>
</dbReference>
<reference evidence="2" key="1">
    <citation type="submission" date="2015-04" db="UniProtKB">
        <authorList>
            <consortium name="EnsemblPlants"/>
        </authorList>
    </citation>
    <scope>IDENTIFICATION</scope>
</reference>
<dbReference type="Gramene" id="OGLUM11G11340.1">
    <property type="protein sequence ID" value="OGLUM11G11340.1"/>
    <property type="gene ID" value="OGLUM11G11340"/>
</dbReference>
<accession>A0A0E0BIH5</accession>
<name>A0A0E0BIH5_9ORYZ</name>
<feature type="compositionally biased region" description="Basic and acidic residues" evidence="1">
    <location>
        <begin position="55"/>
        <end position="65"/>
    </location>
</feature>
<dbReference type="HOGENOM" id="CLU_2124928_0_0_1"/>
<reference evidence="2" key="2">
    <citation type="submission" date="2018-05" db="EMBL/GenBank/DDBJ databases">
        <title>OgluRS3 (Oryza glumaepatula Reference Sequence Version 3).</title>
        <authorList>
            <person name="Zhang J."/>
            <person name="Kudrna D."/>
            <person name="Lee S."/>
            <person name="Talag J."/>
            <person name="Welchert J."/>
            <person name="Wing R.A."/>
        </authorList>
    </citation>
    <scope>NUCLEOTIDE SEQUENCE [LARGE SCALE GENOMIC DNA]</scope>
</reference>
<organism evidence="2">
    <name type="scientific">Oryza glumipatula</name>
    <dbReference type="NCBI Taxonomy" id="40148"/>
    <lineage>
        <taxon>Eukaryota</taxon>
        <taxon>Viridiplantae</taxon>
        <taxon>Streptophyta</taxon>
        <taxon>Embryophyta</taxon>
        <taxon>Tracheophyta</taxon>
        <taxon>Spermatophyta</taxon>
        <taxon>Magnoliopsida</taxon>
        <taxon>Liliopsida</taxon>
        <taxon>Poales</taxon>
        <taxon>Poaceae</taxon>
        <taxon>BOP clade</taxon>
        <taxon>Oryzoideae</taxon>
        <taxon>Oryzeae</taxon>
        <taxon>Oryzinae</taxon>
        <taxon>Oryza</taxon>
    </lineage>
</organism>
<keyword evidence="3" id="KW-1185">Reference proteome</keyword>
<proteinExistence type="predicted"/>
<evidence type="ECO:0000256" key="1">
    <source>
        <dbReference type="SAM" id="MobiDB-lite"/>
    </source>
</evidence>